<reference evidence="2 3" key="1">
    <citation type="submission" date="2015-11" db="EMBL/GenBank/DDBJ databases">
        <title>Genomic analysis of 38 Legionella species identifies large and diverse effector repertoires.</title>
        <authorList>
            <person name="Burstein D."/>
            <person name="Amaro F."/>
            <person name="Zusman T."/>
            <person name="Lifshitz Z."/>
            <person name="Cohen O."/>
            <person name="Gilbert J.A."/>
            <person name="Pupko T."/>
            <person name="Shuman H.A."/>
            <person name="Segal G."/>
        </authorList>
    </citation>
    <scope>NUCLEOTIDE SEQUENCE [LARGE SCALE GENOMIC DNA]</scope>
    <source>
        <strain evidence="2 3">Bercovier 4</strain>
    </source>
</reference>
<dbReference type="PATRIC" id="fig|454.4.peg.1568"/>
<evidence type="ECO:0000313" key="2">
    <source>
        <dbReference type="EMBL" id="KTD23076.1"/>
    </source>
</evidence>
<keyword evidence="3" id="KW-1185">Reference proteome</keyword>
<organism evidence="2 3">
    <name type="scientific">Legionella israelensis</name>
    <dbReference type="NCBI Taxonomy" id="454"/>
    <lineage>
        <taxon>Bacteria</taxon>
        <taxon>Pseudomonadati</taxon>
        <taxon>Pseudomonadota</taxon>
        <taxon>Gammaproteobacteria</taxon>
        <taxon>Legionellales</taxon>
        <taxon>Legionellaceae</taxon>
        <taxon>Legionella</taxon>
    </lineage>
</organism>
<protein>
    <submittedName>
        <fullName evidence="2">Uncharacterized protein</fullName>
    </submittedName>
</protein>
<name>A0A0W0VS75_9GAMM</name>
<evidence type="ECO:0000256" key="1">
    <source>
        <dbReference type="SAM" id="Coils"/>
    </source>
</evidence>
<dbReference type="EMBL" id="LNYH01000077">
    <property type="protein sequence ID" value="KTD23076.1"/>
    <property type="molecule type" value="Genomic_DNA"/>
</dbReference>
<dbReference type="RefSeq" id="WP_058501799.1">
    <property type="nucleotide sequence ID" value="NZ_CAAAJA010000075.1"/>
</dbReference>
<gene>
    <name evidence="2" type="ORF">Lisr_1444</name>
</gene>
<feature type="coiled-coil region" evidence="1">
    <location>
        <begin position="361"/>
        <end position="388"/>
    </location>
</feature>
<accession>A0A0W0VS75</accession>
<keyword evidence="1" id="KW-0175">Coiled coil</keyword>
<dbReference type="OrthoDB" id="5648498at2"/>
<dbReference type="Proteomes" id="UP000054761">
    <property type="component" value="Unassembled WGS sequence"/>
</dbReference>
<sequence>MLDIYIWNPSKSGKANPYSNNFKTLAKTSMKGGAVGHISLAVTVYENNGNFNKISSDPNLSGILEPATPTYERVVNNQSREVTEYGRGRKLEGVTVNSFWPSKPIGKKFFGKSILKVGSKIDPSLVESITQDMISESAIPDALIHHGKFFKKEKEFISHRERLYSALKKQAEQYDQDYLSLINEMAAVDNSLKQMQELYPGLKYNGNLNDPMKVLGLKKIKIHYWYYNKKNYEDGDGKVYASSINYESVSDILERAKQLEEITKNKFLNLLPELKILNNPVLNSLCEEYIELTRELDYLSKSTDPFAGAHQAIADTKLTIIRMQMMNEIEALDSAEHQHLKEEVLTVDSQLHSCSQQVDKISKHIESIEKLKDKLIKIQLEKNDNRAKKAICTKESDKLIREISAFEKTEGRNADHVISLPTSESGKHFFIDEAAILKQIKENRTGNTKYQLIGENCARNVKGCLLAAIRENPELNEALKNMHDLPKDFFKYKFLETPGSVMKWVLELSKRLDILNNNYDHDHEQKLIP</sequence>
<proteinExistence type="predicted"/>
<evidence type="ECO:0000313" key="3">
    <source>
        <dbReference type="Proteomes" id="UP000054761"/>
    </source>
</evidence>
<dbReference type="AlphaFoldDB" id="A0A0W0VS75"/>
<comment type="caution">
    <text evidence="2">The sequence shown here is derived from an EMBL/GenBank/DDBJ whole genome shotgun (WGS) entry which is preliminary data.</text>
</comment>